<evidence type="ECO:0000256" key="8">
    <source>
        <dbReference type="SAM" id="SignalP"/>
    </source>
</evidence>
<dbReference type="InterPro" id="IPR012910">
    <property type="entry name" value="Plug_dom"/>
</dbReference>
<keyword evidence="3 7" id="KW-1134">Transmembrane beta strand</keyword>
<evidence type="ECO:0000256" key="2">
    <source>
        <dbReference type="ARBA" id="ARBA00022448"/>
    </source>
</evidence>
<keyword evidence="2 7" id="KW-0813">Transport</keyword>
<dbReference type="Gene3D" id="2.170.130.10">
    <property type="entry name" value="TonB-dependent receptor, plug domain"/>
    <property type="match status" value="1"/>
</dbReference>
<dbReference type="Gene3D" id="2.60.40.1120">
    <property type="entry name" value="Carboxypeptidase-like, regulatory domain"/>
    <property type="match status" value="1"/>
</dbReference>
<evidence type="ECO:0000256" key="3">
    <source>
        <dbReference type="ARBA" id="ARBA00022452"/>
    </source>
</evidence>
<evidence type="ECO:0000256" key="7">
    <source>
        <dbReference type="PROSITE-ProRule" id="PRU01360"/>
    </source>
</evidence>
<evidence type="ECO:0000259" key="9">
    <source>
        <dbReference type="Pfam" id="PF07715"/>
    </source>
</evidence>
<dbReference type="InterPro" id="IPR037066">
    <property type="entry name" value="Plug_dom_sf"/>
</dbReference>
<organism evidence="10 11">
    <name type="scientific">Capnocytophaga canis</name>
    <dbReference type="NCBI Taxonomy" id="1848903"/>
    <lineage>
        <taxon>Bacteria</taxon>
        <taxon>Pseudomonadati</taxon>
        <taxon>Bacteroidota</taxon>
        <taxon>Flavobacteriia</taxon>
        <taxon>Flavobacteriales</taxon>
        <taxon>Flavobacteriaceae</taxon>
        <taxon>Capnocytophaga</taxon>
    </lineage>
</organism>
<dbReference type="SUPFAM" id="SSF56935">
    <property type="entry name" value="Porins"/>
    <property type="match status" value="1"/>
</dbReference>
<name>A0A0B7ISG7_9FLAO</name>
<dbReference type="OrthoDB" id="9768177at2"/>
<sequence>MRGKLIWTLSLFFFALQFVFAQEKTITGMVKDESGQPLLGVTVTIKGTTRGVATDFDGNYSIKAKAGEVLHFVALGMKPIDRPVSASTTKIDVIMEEEAHELEEVVIVAYGTAKKQSLVGSQAMVSAKQLETRPITNLTTALSGIAPGVQSTLSSGQPGSSANIRIRGFGSINAGNDPIYVLDGSIYNGRISDIVMQDVESISVLKDAASTSLYGSSAGNGVVLITTKSGSRGKKGKPSFTYSNNIGFSTRGQEDYEKVGAMDHLPLRFQQWFNHYKYNRKLTDEQAAAWANYDMIQQYTPEYIPYAGINSYYQFVGGKWNYHETKPSGRFVYPAVMMMDGTLNPSITGLLWAEDLDWEKALFRTGVRNEHSINVSHNTENLKSYFSLNYLKEDGYQVASDYERFAGRANLSYDVNKWLTVGTNIGYSTMVNHSPTATGGQTANTFRYIRNIAPIYPIHKHNPDGNYVYDDKGNKVYDYSQSRLFAGNYNPIYLTEVDLLTTDNNSANTRSFAELRFLPELKLKLSYAHDVLRYTTKRRYNNIFGDQPEGLLRISHYKNATTTFNQVFDYNKTFGKHNINALLGHESYRYQVIESETSKKGMAFLGIDEMGNFIELSSASSSTDEYTKEGYFGRFNYGFDSKYDFSFSFRRDGSSRFHKNHRWGNFWSVGAGWHLKKEAFLANVSWIDQLKLRASYGTTGNDATSGFYPYQTAYSFSNNNTNAGLRIATYGYPNLLWEKQVSTDIALEFDILKRLKGTVELFNKESDDLIFAFPLPTSTGIGSINKNIGKVQNRGIEIELTVDLVEKPDFKWSFTANGTILKNKVLRLPDHSRKLGQANGNYRYMEGYSVYDYYLPQWAGVNPDTGHAMYVIDAEQYPNYADVNHTQFKGVDKDKYSAYTYDYNVAKHDFSGSAIPDLQGGFGTNVNWKGFEFGVQFTYMLGGKAYDAPYQGLMSRDKNSGTAAHVDLWNAWKKPGDITDVPRLDDSTAGEHASKSSNRFLISRTSLMLRNLSVGYSLPKEVLTPYGITNLRIGISAENLFLWSKRKGMNPMNSFSGTASNIGYDYAKVVSCGLSVSF</sequence>
<dbReference type="PROSITE" id="PS52016">
    <property type="entry name" value="TONB_DEPENDENT_REC_3"/>
    <property type="match status" value="1"/>
</dbReference>
<reference evidence="10 11" key="1">
    <citation type="submission" date="2015-01" db="EMBL/GenBank/DDBJ databases">
        <authorList>
            <person name="Xiang T."/>
            <person name="Song Y."/>
            <person name="Huang L."/>
            <person name="Wang B."/>
            <person name="Wu P."/>
        </authorList>
    </citation>
    <scope>NUCLEOTIDE SEQUENCE [LARGE SCALE GENOMIC DNA]</scope>
    <source>
        <strain evidence="10 11">CcD93</strain>
    </source>
</reference>
<evidence type="ECO:0000256" key="4">
    <source>
        <dbReference type="ARBA" id="ARBA00022692"/>
    </source>
</evidence>
<keyword evidence="6 7" id="KW-0998">Cell outer membrane</keyword>
<feature type="domain" description="TonB-dependent receptor plug" evidence="9">
    <location>
        <begin position="115"/>
        <end position="222"/>
    </location>
</feature>
<evidence type="ECO:0000256" key="5">
    <source>
        <dbReference type="ARBA" id="ARBA00023136"/>
    </source>
</evidence>
<evidence type="ECO:0000313" key="10">
    <source>
        <dbReference type="EMBL" id="CEN52987.1"/>
    </source>
</evidence>
<comment type="subcellular location">
    <subcellularLocation>
        <location evidence="1 7">Cell outer membrane</location>
        <topology evidence="1 7">Multi-pass membrane protein</topology>
    </subcellularLocation>
</comment>
<gene>
    <name evidence="10" type="ORF">CCAND93_340009</name>
</gene>
<dbReference type="AlphaFoldDB" id="A0A0B7ISG7"/>
<dbReference type="Gene3D" id="2.40.170.20">
    <property type="entry name" value="TonB-dependent receptor, beta-barrel domain"/>
    <property type="match status" value="1"/>
</dbReference>
<evidence type="ECO:0000256" key="1">
    <source>
        <dbReference type="ARBA" id="ARBA00004571"/>
    </source>
</evidence>
<keyword evidence="10" id="KW-0675">Receptor</keyword>
<keyword evidence="4 7" id="KW-0812">Transmembrane</keyword>
<comment type="similarity">
    <text evidence="7">Belongs to the TonB-dependent receptor family.</text>
</comment>
<evidence type="ECO:0000313" key="11">
    <source>
        <dbReference type="Proteomes" id="UP000038200"/>
    </source>
</evidence>
<dbReference type="NCBIfam" id="TIGR04057">
    <property type="entry name" value="SusC_RagA_signa"/>
    <property type="match status" value="1"/>
</dbReference>
<dbReference type="RefSeq" id="WP_042007684.1">
    <property type="nucleotide sequence ID" value="NZ_CDOL01000222.1"/>
</dbReference>
<dbReference type="Pfam" id="PF13715">
    <property type="entry name" value="CarbopepD_reg_2"/>
    <property type="match status" value="1"/>
</dbReference>
<evidence type="ECO:0000256" key="6">
    <source>
        <dbReference type="ARBA" id="ARBA00023237"/>
    </source>
</evidence>
<dbReference type="Proteomes" id="UP000038200">
    <property type="component" value="Unassembled WGS sequence"/>
</dbReference>
<dbReference type="InterPro" id="IPR023996">
    <property type="entry name" value="TonB-dep_OMP_SusC/RagA"/>
</dbReference>
<keyword evidence="8" id="KW-0732">Signal</keyword>
<dbReference type="InterPro" id="IPR023997">
    <property type="entry name" value="TonB-dep_OMP_SusC/RagA_CS"/>
</dbReference>
<accession>A0A0B7ISG7</accession>
<proteinExistence type="inferred from homology"/>
<dbReference type="InterPro" id="IPR036942">
    <property type="entry name" value="Beta-barrel_TonB_sf"/>
</dbReference>
<dbReference type="InterPro" id="IPR039426">
    <property type="entry name" value="TonB-dep_rcpt-like"/>
</dbReference>
<dbReference type="GO" id="GO:0009279">
    <property type="term" value="C:cell outer membrane"/>
    <property type="evidence" value="ECO:0007669"/>
    <property type="project" value="UniProtKB-SubCell"/>
</dbReference>
<dbReference type="NCBIfam" id="TIGR04056">
    <property type="entry name" value="OMP_RagA_SusC"/>
    <property type="match status" value="1"/>
</dbReference>
<dbReference type="SUPFAM" id="SSF49464">
    <property type="entry name" value="Carboxypeptidase regulatory domain-like"/>
    <property type="match status" value="1"/>
</dbReference>
<dbReference type="EMBL" id="CDOL01000222">
    <property type="protein sequence ID" value="CEN52987.1"/>
    <property type="molecule type" value="Genomic_DNA"/>
</dbReference>
<dbReference type="Pfam" id="PF07715">
    <property type="entry name" value="Plug"/>
    <property type="match status" value="1"/>
</dbReference>
<dbReference type="InterPro" id="IPR008969">
    <property type="entry name" value="CarboxyPept-like_regulatory"/>
</dbReference>
<keyword evidence="5 7" id="KW-0472">Membrane</keyword>
<feature type="signal peptide" evidence="8">
    <location>
        <begin position="1"/>
        <end position="21"/>
    </location>
</feature>
<feature type="chain" id="PRO_5002133188" evidence="8">
    <location>
        <begin position="22"/>
        <end position="1078"/>
    </location>
</feature>
<protein>
    <submittedName>
        <fullName evidence="10">TonB-denpendent receptor</fullName>
    </submittedName>
</protein>